<evidence type="ECO:0000313" key="3">
    <source>
        <dbReference type="EMBL" id="PKF72226.1"/>
    </source>
</evidence>
<dbReference type="Proteomes" id="UP000655550">
    <property type="component" value="Unassembled WGS sequence"/>
</dbReference>
<organism evidence="3 4">
    <name type="scientific">Pseudomonas fluvialis</name>
    <dbReference type="NCBI Taxonomy" id="1793966"/>
    <lineage>
        <taxon>Bacteria</taxon>
        <taxon>Pseudomonadati</taxon>
        <taxon>Pseudomonadota</taxon>
        <taxon>Gammaproteobacteria</taxon>
        <taxon>Pseudomonadales</taxon>
        <taxon>Pseudomonadaceae</taxon>
        <taxon>Pseudomonas</taxon>
    </lineage>
</organism>
<keyword evidence="5" id="KW-1185">Reference proteome</keyword>
<dbReference type="RefSeq" id="WP_093985172.1">
    <property type="nucleotide sequence ID" value="NZ_BMDE01000004.1"/>
</dbReference>
<reference evidence="3" key="2">
    <citation type="submission" date="2017-12" db="EMBL/GenBank/DDBJ databases">
        <authorList>
            <person name="Hurst M.R.H."/>
        </authorList>
    </citation>
    <scope>NUCLEOTIDE SEQUENCE [LARGE SCALE GENOMIC DNA]</scope>
    <source>
        <strain evidence="3">ZYSR67-Z</strain>
    </source>
</reference>
<evidence type="ECO:0000256" key="1">
    <source>
        <dbReference type="SAM" id="SignalP"/>
    </source>
</evidence>
<protein>
    <submittedName>
        <fullName evidence="3">DUF2845 domain-containing protein</fullName>
    </submittedName>
</protein>
<name>A0A2I0CSS7_9PSED</name>
<reference evidence="5" key="4">
    <citation type="journal article" date="2019" name="Int. J. Syst. Evol. Microbiol.">
        <title>The Global Catalogue of Microorganisms (GCM) 10K type strain sequencing project: providing services to taxonomists for standard genome sequencing and annotation.</title>
        <authorList>
            <consortium name="The Broad Institute Genomics Platform"/>
            <consortium name="The Broad Institute Genome Sequencing Center for Infectious Disease"/>
            <person name="Wu L."/>
            <person name="Ma J."/>
        </authorList>
    </citation>
    <scope>NUCLEOTIDE SEQUENCE [LARGE SCALE GENOMIC DNA]</scope>
    <source>
        <strain evidence="5">CCM 8778</strain>
    </source>
</reference>
<dbReference type="EMBL" id="PIYS01000005">
    <property type="protein sequence ID" value="PKF72226.1"/>
    <property type="molecule type" value="Genomic_DNA"/>
</dbReference>
<reference evidence="2" key="5">
    <citation type="submission" date="2024-05" db="EMBL/GenBank/DDBJ databases">
        <authorList>
            <person name="Sun Q."/>
            <person name="Sedlacek I."/>
        </authorList>
    </citation>
    <scope>NUCLEOTIDE SEQUENCE</scope>
    <source>
        <strain evidence="2">CCM 8778</strain>
    </source>
</reference>
<comment type="caution">
    <text evidence="3">The sequence shown here is derived from an EMBL/GenBank/DDBJ whole genome shotgun (WGS) entry which is preliminary data.</text>
</comment>
<reference evidence="2" key="1">
    <citation type="journal article" date="2014" name="Int. J. Syst. Evol. Microbiol.">
        <title>Complete genome of a new Firmicutes species belonging to the dominant human colonic microbiota ('Ruminococcus bicirculans') reveals two chromosomes and a selective capacity to utilize plant glucans.</title>
        <authorList>
            <consortium name="NISC Comparative Sequencing Program"/>
            <person name="Wegmann U."/>
            <person name="Louis P."/>
            <person name="Goesmann A."/>
            <person name="Henrissat B."/>
            <person name="Duncan S.H."/>
            <person name="Flint H.J."/>
        </authorList>
    </citation>
    <scope>NUCLEOTIDE SEQUENCE</scope>
    <source>
        <strain evidence="2">CCM 8778</strain>
    </source>
</reference>
<dbReference type="Proteomes" id="UP000242861">
    <property type="component" value="Unassembled WGS sequence"/>
</dbReference>
<proteinExistence type="predicted"/>
<accession>A0A2I0CSS7</accession>
<dbReference type="AlphaFoldDB" id="A0A2I0CSS7"/>
<sequence length="102" mass="11695">MSPRHLLSLVLLLGSPALLQAASTHRCGNQLVSLDDSSHEVHSKCGEPNSRDPLGYRERRDDYGFLHEVAVEEWSYGPYNGMYYFLRFEGNRLVRISSRRGR</sequence>
<feature type="chain" id="PRO_5014119412" evidence="1">
    <location>
        <begin position="22"/>
        <end position="102"/>
    </location>
</feature>
<feature type="signal peptide" evidence="1">
    <location>
        <begin position="1"/>
        <end position="21"/>
    </location>
</feature>
<gene>
    <name evidence="3" type="ORF">CW360_05375</name>
    <name evidence="2" type="ORF">GCM10007363_17170</name>
</gene>
<dbReference type="EMBL" id="BMDE01000004">
    <property type="protein sequence ID" value="GGH93172.1"/>
    <property type="molecule type" value="Genomic_DNA"/>
</dbReference>
<dbReference type="InterPro" id="IPR021268">
    <property type="entry name" value="DUF2845"/>
</dbReference>
<evidence type="ECO:0000313" key="4">
    <source>
        <dbReference type="Proteomes" id="UP000242861"/>
    </source>
</evidence>
<evidence type="ECO:0000313" key="5">
    <source>
        <dbReference type="Proteomes" id="UP000655550"/>
    </source>
</evidence>
<evidence type="ECO:0000313" key="2">
    <source>
        <dbReference type="EMBL" id="GGH93172.1"/>
    </source>
</evidence>
<keyword evidence="1" id="KW-0732">Signal</keyword>
<reference evidence="4" key="3">
    <citation type="submission" date="2017-12" db="EMBL/GenBank/DDBJ databases">
        <authorList>
            <person name="Yu X.-Y."/>
        </authorList>
    </citation>
    <scope>NUCLEOTIDE SEQUENCE [LARGE SCALE GENOMIC DNA]</scope>
    <source>
        <strain evidence="4">ZYSR67-Z</strain>
    </source>
</reference>
<dbReference type="Pfam" id="PF11006">
    <property type="entry name" value="DUF2845"/>
    <property type="match status" value="1"/>
</dbReference>